<keyword evidence="3 4" id="KW-0378">Hydrolase</keyword>
<accession>A0ABT2VV69</accession>
<organism evidence="4 5">
    <name type="scientific">Alteromonas salexigens</name>
    <dbReference type="NCBI Taxonomy" id="2982530"/>
    <lineage>
        <taxon>Bacteria</taxon>
        <taxon>Pseudomonadati</taxon>
        <taxon>Pseudomonadota</taxon>
        <taxon>Gammaproteobacteria</taxon>
        <taxon>Alteromonadales</taxon>
        <taxon>Alteromonadaceae</taxon>
        <taxon>Alteromonas/Salinimonas group</taxon>
        <taxon>Alteromonas</taxon>
    </lineage>
</organism>
<dbReference type="Gene3D" id="3.20.20.140">
    <property type="entry name" value="Metal-dependent hydrolases"/>
    <property type="match status" value="1"/>
</dbReference>
<proteinExistence type="inferred from homology"/>
<reference evidence="5" key="1">
    <citation type="submission" date="2023-07" db="EMBL/GenBank/DDBJ databases">
        <title>Study on multiphase classification of strain Alteromonas salexigens isolated from the Yellow Sea.</title>
        <authorList>
            <person name="Sun L."/>
        </authorList>
    </citation>
    <scope>NUCLEOTIDE SEQUENCE [LARGE SCALE GENOMIC DNA]</scope>
    <source>
        <strain evidence="5">ASW11-19</strain>
    </source>
</reference>
<dbReference type="CDD" id="cd01310">
    <property type="entry name" value="TatD_DNAse"/>
    <property type="match status" value="1"/>
</dbReference>
<evidence type="ECO:0000256" key="2">
    <source>
        <dbReference type="ARBA" id="ARBA00022723"/>
    </source>
</evidence>
<dbReference type="SUPFAM" id="SSF51556">
    <property type="entry name" value="Metallo-dependent hydrolases"/>
    <property type="match status" value="1"/>
</dbReference>
<gene>
    <name evidence="4" type="ORF">OCL06_14245</name>
</gene>
<dbReference type="InterPro" id="IPR001130">
    <property type="entry name" value="TatD-like"/>
</dbReference>
<dbReference type="InterPro" id="IPR018228">
    <property type="entry name" value="DNase_TatD-rel_CS"/>
</dbReference>
<keyword evidence="5" id="KW-1185">Reference proteome</keyword>
<evidence type="ECO:0000313" key="5">
    <source>
        <dbReference type="Proteomes" id="UP001209257"/>
    </source>
</evidence>
<dbReference type="Proteomes" id="UP001209257">
    <property type="component" value="Unassembled WGS sequence"/>
</dbReference>
<dbReference type="PANTHER" id="PTHR46124">
    <property type="entry name" value="D-AMINOACYL-TRNA DEACYLASE"/>
    <property type="match status" value="1"/>
</dbReference>
<name>A0ABT2VV69_9ALTE</name>
<dbReference type="PIRSF" id="PIRSF005902">
    <property type="entry name" value="DNase_TatD"/>
    <property type="match status" value="1"/>
</dbReference>
<dbReference type="NCBIfam" id="TIGR00010">
    <property type="entry name" value="YchF/TatD family DNA exonuclease"/>
    <property type="match status" value="1"/>
</dbReference>
<evidence type="ECO:0000256" key="3">
    <source>
        <dbReference type="ARBA" id="ARBA00022801"/>
    </source>
</evidence>
<dbReference type="PROSITE" id="PS01137">
    <property type="entry name" value="TATD_1"/>
    <property type="match status" value="1"/>
</dbReference>
<protein>
    <submittedName>
        <fullName evidence="4">TatD family hydrolase</fullName>
    </submittedName>
</protein>
<keyword evidence="2" id="KW-0479">Metal-binding</keyword>
<dbReference type="PANTHER" id="PTHR46124:SF3">
    <property type="entry name" value="HYDROLASE"/>
    <property type="match status" value="1"/>
</dbReference>
<dbReference type="EMBL" id="JAOTJC010000012">
    <property type="protein sequence ID" value="MCU7555749.1"/>
    <property type="molecule type" value="Genomic_DNA"/>
</dbReference>
<evidence type="ECO:0000256" key="1">
    <source>
        <dbReference type="ARBA" id="ARBA00009275"/>
    </source>
</evidence>
<comment type="caution">
    <text evidence="4">The sequence shown here is derived from an EMBL/GenBank/DDBJ whole genome shotgun (WGS) entry which is preliminary data.</text>
</comment>
<dbReference type="PROSITE" id="PS01091">
    <property type="entry name" value="TATD_3"/>
    <property type="match status" value="1"/>
</dbReference>
<dbReference type="InterPro" id="IPR032466">
    <property type="entry name" value="Metal_Hydrolase"/>
</dbReference>
<dbReference type="RefSeq" id="WP_262995703.1">
    <property type="nucleotide sequence ID" value="NZ_JAOTJC010000012.1"/>
</dbReference>
<comment type="similarity">
    <text evidence="1">Belongs to the metallo-dependent hydrolases superfamily. TatD-type hydrolase family.</text>
</comment>
<evidence type="ECO:0000313" key="4">
    <source>
        <dbReference type="EMBL" id="MCU7555749.1"/>
    </source>
</evidence>
<dbReference type="Pfam" id="PF01026">
    <property type="entry name" value="TatD_DNase"/>
    <property type="match status" value="1"/>
</dbReference>
<dbReference type="GO" id="GO:0016787">
    <property type="term" value="F:hydrolase activity"/>
    <property type="evidence" value="ECO:0007669"/>
    <property type="project" value="UniProtKB-KW"/>
</dbReference>
<dbReference type="InterPro" id="IPR015991">
    <property type="entry name" value="TatD/YcfH-like"/>
</dbReference>
<sequence length="254" mass="27832">MIDSHCHLDFDDFTDDISEVLERARNQGVTRFLIPGTTPSGWQRQCQLHGQHDDIDIAFGLHPYFLQQDNEQALGSLEQQLAHAADQAVAVGEIGLDATVDVPEKEQIAVLDRQLSLAKEARLPVILHHRKTHHLLLARLKATGFDQGGVIHAFSGSKEVADAYRDHGFLLGIGGTVTYSRAKKTRATVAAMPVSALLLETDSPDMPVCGYQGKRNEPVRVTDVAAELAAIRDCAVNEIDAATTNNYQRLFSSN</sequence>